<evidence type="ECO:0000313" key="4">
    <source>
        <dbReference type="Proteomes" id="UP001627154"/>
    </source>
</evidence>
<feature type="domain" description="MADF" evidence="2">
    <location>
        <begin position="8"/>
        <end position="101"/>
    </location>
</feature>
<dbReference type="Pfam" id="PF10545">
    <property type="entry name" value="MADF_DNA_bdg"/>
    <property type="match status" value="1"/>
</dbReference>
<dbReference type="PROSITE" id="PS51029">
    <property type="entry name" value="MADF"/>
    <property type="match status" value="1"/>
</dbReference>
<proteinExistence type="predicted"/>
<evidence type="ECO:0000259" key="2">
    <source>
        <dbReference type="PROSITE" id="PS51029"/>
    </source>
</evidence>
<name>A0ABD2X8H2_9HYME</name>
<gene>
    <name evidence="3" type="ORF">TKK_005244</name>
</gene>
<dbReference type="EMBL" id="JBJJXI010000044">
    <property type="protein sequence ID" value="KAL3401676.1"/>
    <property type="molecule type" value="Genomic_DNA"/>
</dbReference>
<evidence type="ECO:0000313" key="3">
    <source>
        <dbReference type="EMBL" id="KAL3401676.1"/>
    </source>
</evidence>
<dbReference type="InterPro" id="IPR006578">
    <property type="entry name" value="MADF-dom"/>
</dbReference>
<feature type="region of interest" description="Disordered" evidence="1">
    <location>
        <begin position="216"/>
        <end position="288"/>
    </location>
</feature>
<feature type="compositionally biased region" description="Basic and acidic residues" evidence="1">
    <location>
        <begin position="251"/>
        <end position="264"/>
    </location>
</feature>
<protein>
    <recommendedName>
        <fullName evidence="2">MADF domain-containing protein</fullName>
    </recommendedName>
</protein>
<organism evidence="3 4">
    <name type="scientific">Trichogramma kaykai</name>
    <dbReference type="NCBI Taxonomy" id="54128"/>
    <lineage>
        <taxon>Eukaryota</taxon>
        <taxon>Metazoa</taxon>
        <taxon>Ecdysozoa</taxon>
        <taxon>Arthropoda</taxon>
        <taxon>Hexapoda</taxon>
        <taxon>Insecta</taxon>
        <taxon>Pterygota</taxon>
        <taxon>Neoptera</taxon>
        <taxon>Endopterygota</taxon>
        <taxon>Hymenoptera</taxon>
        <taxon>Apocrita</taxon>
        <taxon>Proctotrupomorpha</taxon>
        <taxon>Chalcidoidea</taxon>
        <taxon>Trichogrammatidae</taxon>
        <taxon>Trichogramma</taxon>
    </lineage>
</organism>
<accession>A0ABD2X8H2</accession>
<dbReference type="PANTHER" id="PTHR12243:SF69">
    <property type="entry name" value="SI:CH73-59F11.3"/>
    <property type="match status" value="1"/>
</dbReference>
<keyword evidence="4" id="KW-1185">Reference proteome</keyword>
<reference evidence="3 4" key="1">
    <citation type="journal article" date="2024" name="bioRxiv">
        <title>A reference genome for Trichogramma kaykai: A tiny desert-dwelling parasitoid wasp with competing sex-ratio distorters.</title>
        <authorList>
            <person name="Culotta J."/>
            <person name="Lindsey A.R."/>
        </authorList>
    </citation>
    <scope>NUCLEOTIDE SEQUENCE [LARGE SCALE GENOMIC DNA]</scope>
    <source>
        <strain evidence="3 4">KSX58</strain>
    </source>
</reference>
<dbReference type="PANTHER" id="PTHR12243">
    <property type="entry name" value="MADF DOMAIN TRANSCRIPTION FACTOR"/>
    <property type="match status" value="1"/>
</dbReference>
<evidence type="ECO:0000256" key="1">
    <source>
        <dbReference type="SAM" id="MobiDB-lite"/>
    </source>
</evidence>
<dbReference type="SMART" id="SM00595">
    <property type="entry name" value="MADF"/>
    <property type="match status" value="1"/>
</dbReference>
<comment type="caution">
    <text evidence="3">The sequence shown here is derived from an EMBL/GenBank/DDBJ whole genome shotgun (WGS) entry which is preliminary data.</text>
</comment>
<dbReference type="Proteomes" id="UP001627154">
    <property type="component" value="Unassembled WGS sequence"/>
</dbReference>
<sequence>MEQAQVFQLIEEVRKRPQFWNKNQTGFELKRQKGEEWNRVAIILNIDKTVIQKKWKSIREIFKREYKKVQNSTKSGAGAADAYVSADPYYESLLFLKNTLEPAETEKLPKRIDFSVKHHLNMTFFETLMLDVSQIKPKEKLNFRNEVIILVQGYAYPNSAAGKLLQLRRLQRKRDICENAADENLCSGYNPPPMMSQSQFLVERPEYYRNQNQYIQETPRVMRPAQNRTELTQNSRSSSRDAESPSVSQHSNRDTSMERERFLDRSNVMLSTPKSRRNPLETLPSRNL</sequence>
<dbReference type="AlphaFoldDB" id="A0ABD2X8H2"/>
<dbReference type="InterPro" id="IPR039353">
    <property type="entry name" value="TF_Adf1"/>
</dbReference>